<dbReference type="SUPFAM" id="SSF54373">
    <property type="entry name" value="FAD-linked reductases, C-terminal domain"/>
    <property type="match status" value="1"/>
</dbReference>
<dbReference type="EMBL" id="CP074694">
    <property type="protein sequence ID" value="QVL33950.1"/>
    <property type="molecule type" value="Genomic_DNA"/>
</dbReference>
<feature type="binding site" evidence="4">
    <location>
        <position position="442"/>
    </location>
    <ligand>
        <name>FAD</name>
        <dbReference type="ChEBI" id="CHEBI:57692"/>
    </ligand>
</feature>
<feature type="domain" description="Amine oxidase" evidence="5">
    <location>
        <begin position="48"/>
        <end position="465"/>
    </location>
</feature>
<evidence type="ECO:0000256" key="4">
    <source>
        <dbReference type="PIRSR" id="PIRSR601613-1"/>
    </source>
</evidence>
<dbReference type="PANTHER" id="PTHR43563">
    <property type="entry name" value="AMINE OXIDASE"/>
    <property type="match status" value="1"/>
</dbReference>
<proteinExistence type="inferred from homology"/>
<accession>A0A8E6BBQ0</accession>
<sequence>MSHLNELANTPRREFLKAAIGSTFASGVVIGGEPIARSVDVAVVGAGLAGLTAAREFRCHNIRVCVLEARDRVGGRTFDHSIGGGHVVEGGGQWVGPTQTAILGLAKELGVETFKSYEKGKTIISVSGVRFTTSAEERGSADMRKVKAKLDAMAKEVPLADPWAAKRAKEWDAITIADWLKTNASRAETREELGLEIETELGPPEKTSLLWFLFYIHSAGSFHALNVEAQELRFKGGPQALSKKMAIELGDDLVLASPVSKIDHSGDVLIIESKLVRVKAKRLVVAMMPADTRRIEFNPALPAQRTALMKKWIGEPGFKVNVVYPKPFWREAGLSGLAVSDHGPAGITFDNSPPDGSKGVLVIFIDPKKAPKDGQARRRSVIEDLAVLFGKSAKEPTDYFETDWAGDKWITGCVSPLPKGVLSEYGIALRKPIGNIHWAGTETSEVWCGYMDGAVRSGQRVAQEVRKEL</sequence>
<dbReference type="RefSeq" id="WP_213498926.1">
    <property type="nucleotide sequence ID" value="NZ_CP074694.1"/>
</dbReference>
<organism evidence="6 7">
    <name type="scientific">Telmatocola sphagniphila</name>
    <dbReference type="NCBI Taxonomy" id="1123043"/>
    <lineage>
        <taxon>Bacteria</taxon>
        <taxon>Pseudomonadati</taxon>
        <taxon>Planctomycetota</taxon>
        <taxon>Planctomycetia</taxon>
        <taxon>Gemmatales</taxon>
        <taxon>Gemmataceae</taxon>
    </lineage>
</organism>
<dbReference type="GO" id="GO:0016491">
    <property type="term" value="F:oxidoreductase activity"/>
    <property type="evidence" value="ECO:0007669"/>
    <property type="project" value="UniProtKB-KW"/>
</dbReference>
<dbReference type="Gene3D" id="3.50.50.60">
    <property type="entry name" value="FAD/NAD(P)-binding domain"/>
    <property type="match status" value="1"/>
</dbReference>
<dbReference type="InterPro" id="IPR050703">
    <property type="entry name" value="Flavin_MAO"/>
</dbReference>
<keyword evidence="7" id="KW-1185">Reference proteome</keyword>
<feature type="binding site" evidence="4">
    <location>
        <position position="259"/>
    </location>
    <ligand>
        <name>FAD</name>
        <dbReference type="ChEBI" id="CHEBI:57692"/>
    </ligand>
</feature>
<dbReference type="Gene3D" id="1.10.405.10">
    <property type="entry name" value="Guanine Nucleotide Dissociation Inhibitor, domain 1"/>
    <property type="match status" value="1"/>
</dbReference>
<reference evidence="6" key="1">
    <citation type="submission" date="2021-05" db="EMBL/GenBank/DDBJ databases">
        <title>Complete genome sequence of the cellulolytic planctomycete Telmatocola sphagniphila SP2T and characterization of the first cellulase from planctomycetes.</title>
        <authorList>
            <person name="Rakitin A.L."/>
            <person name="Beletsky A.V."/>
            <person name="Naumoff D.G."/>
            <person name="Kulichevskaya I.S."/>
            <person name="Mardanov A.V."/>
            <person name="Ravin N.V."/>
            <person name="Dedysh S.N."/>
        </authorList>
    </citation>
    <scope>NUCLEOTIDE SEQUENCE</scope>
    <source>
        <strain evidence="6">SP2T</strain>
    </source>
</reference>
<evidence type="ECO:0000256" key="1">
    <source>
        <dbReference type="ARBA" id="ARBA00001974"/>
    </source>
</evidence>
<comment type="cofactor">
    <cofactor evidence="1">
        <name>FAD</name>
        <dbReference type="ChEBI" id="CHEBI:57692"/>
    </cofactor>
</comment>
<evidence type="ECO:0000256" key="2">
    <source>
        <dbReference type="ARBA" id="ARBA00005995"/>
    </source>
</evidence>
<name>A0A8E6BBQ0_9BACT</name>
<dbReference type="InterPro" id="IPR002937">
    <property type="entry name" value="Amino_oxidase"/>
</dbReference>
<dbReference type="InterPro" id="IPR001613">
    <property type="entry name" value="Flavin_amine_oxidase"/>
</dbReference>
<dbReference type="SUPFAM" id="SSF51905">
    <property type="entry name" value="FAD/NAD(P)-binding domain"/>
    <property type="match status" value="1"/>
</dbReference>
<dbReference type="Gene3D" id="3.90.660.10">
    <property type="match status" value="1"/>
</dbReference>
<feature type="binding site" evidence="4">
    <location>
        <begin position="68"/>
        <end position="69"/>
    </location>
    <ligand>
        <name>FAD</name>
        <dbReference type="ChEBI" id="CHEBI:57692"/>
    </ligand>
</feature>
<dbReference type="Pfam" id="PF01593">
    <property type="entry name" value="Amino_oxidase"/>
    <property type="match status" value="1"/>
</dbReference>
<dbReference type="PRINTS" id="PR00757">
    <property type="entry name" value="AMINEOXDASEF"/>
</dbReference>
<evidence type="ECO:0000313" key="6">
    <source>
        <dbReference type="EMBL" id="QVL33950.1"/>
    </source>
</evidence>
<evidence type="ECO:0000256" key="3">
    <source>
        <dbReference type="ARBA" id="ARBA00023002"/>
    </source>
</evidence>
<dbReference type="AlphaFoldDB" id="A0A8E6BBQ0"/>
<dbReference type="Proteomes" id="UP000676194">
    <property type="component" value="Chromosome"/>
</dbReference>
<evidence type="ECO:0000259" key="5">
    <source>
        <dbReference type="Pfam" id="PF01593"/>
    </source>
</evidence>
<dbReference type="KEGG" id="tsph:KIH39_08590"/>
<evidence type="ECO:0000313" key="7">
    <source>
        <dbReference type="Proteomes" id="UP000676194"/>
    </source>
</evidence>
<gene>
    <name evidence="6" type="ORF">KIH39_08590</name>
</gene>
<dbReference type="PANTHER" id="PTHR43563:SF1">
    <property type="entry name" value="AMINE OXIDASE [FLAVIN-CONTAINING] B"/>
    <property type="match status" value="1"/>
</dbReference>
<dbReference type="InterPro" id="IPR036188">
    <property type="entry name" value="FAD/NAD-bd_sf"/>
</dbReference>
<feature type="binding site" evidence="4">
    <location>
        <position position="364"/>
    </location>
    <ligand>
        <name>substrate</name>
    </ligand>
</feature>
<keyword evidence="3" id="KW-0560">Oxidoreductase</keyword>
<protein>
    <submittedName>
        <fullName evidence="6">FAD-dependent oxidoreductase</fullName>
    </submittedName>
</protein>
<comment type="similarity">
    <text evidence="2">Belongs to the flavin monoamine oxidase family.</text>
</comment>